<evidence type="ECO:0000256" key="2">
    <source>
        <dbReference type="ARBA" id="ARBA00022857"/>
    </source>
</evidence>
<accession>A0A841DAE2</accession>
<dbReference type="Proteomes" id="UP000562352">
    <property type="component" value="Unassembled WGS sequence"/>
</dbReference>
<dbReference type="PANTHER" id="PTHR43618:SF8">
    <property type="entry name" value="7ALPHA-HYDROXYSTEROID DEHYDROGENASE"/>
    <property type="match status" value="1"/>
</dbReference>
<dbReference type="SUPFAM" id="SSF51735">
    <property type="entry name" value="NAD(P)-binding Rossmann-fold domains"/>
    <property type="match status" value="1"/>
</dbReference>
<dbReference type="EMBL" id="JACHJJ010000018">
    <property type="protein sequence ID" value="MBB5965647.1"/>
    <property type="molecule type" value="Genomic_DNA"/>
</dbReference>
<dbReference type="Pfam" id="PF13561">
    <property type="entry name" value="adh_short_C2"/>
    <property type="match status" value="1"/>
</dbReference>
<dbReference type="InterPro" id="IPR052178">
    <property type="entry name" value="Sec_Metab_Biosynth_SDR"/>
</dbReference>
<dbReference type="PRINTS" id="PR00081">
    <property type="entry name" value="GDHRDH"/>
</dbReference>
<dbReference type="AlphaFoldDB" id="A0A841DAE2"/>
<evidence type="ECO:0000256" key="3">
    <source>
        <dbReference type="ARBA" id="ARBA00023002"/>
    </source>
</evidence>
<evidence type="ECO:0000313" key="4">
    <source>
        <dbReference type="EMBL" id="MBB5965647.1"/>
    </source>
</evidence>
<dbReference type="NCBIfam" id="NF005893">
    <property type="entry name" value="PRK07856.1"/>
    <property type="match status" value="1"/>
</dbReference>
<evidence type="ECO:0000313" key="5">
    <source>
        <dbReference type="Proteomes" id="UP000562352"/>
    </source>
</evidence>
<dbReference type="GO" id="GO:0016491">
    <property type="term" value="F:oxidoreductase activity"/>
    <property type="evidence" value="ECO:0007669"/>
    <property type="project" value="UniProtKB-KW"/>
</dbReference>
<dbReference type="InterPro" id="IPR036291">
    <property type="entry name" value="NAD(P)-bd_dom_sf"/>
</dbReference>
<dbReference type="InterPro" id="IPR002347">
    <property type="entry name" value="SDR_fam"/>
</dbReference>
<evidence type="ECO:0000256" key="1">
    <source>
        <dbReference type="ARBA" id="ARBA00006484"/>
    </source>
</evidence>
<keyword evidence="3" id="KW-0560">Oxidoreductase</keyword>
<comment type="caution">
    <text evidence="4">The sequence shown here is derived from an EMBL/GenBank/DDBJ whole genome shotgun (WGS) entry which is preliminary data.</text>
</comment>
<dbReference type="PANTHER" id="PTHR43618">
    <property type="entry name" value="7-ALPHA-HYDROXYSTEROID DEHYDROGENASE"/>
    <property type="match status" value="1"/>
</dbReference>
<dbReference type="CDD" id="cd05233">
    <property type="entry name" value="SDR_c"/>
    <property type="match status" value="1"/>
</dbReference>
<dbReference type="Gene3D" id="3.40.50.720">
    <property type="entry name" value="NAD(P)-binding Rossmann-like Domain"/>
    <property type="match status" value="1"/>
</dbReference>
<dbReference type="PRINTS" id="PR00080">
    <property type="entry name" value="SDRFAMILY"/>
</dbReference>
<dbReference type="PROSITE" id="PS00061">
    <property type="entry name" value="ADH_SHORT"/>
    <property type="match status" value="1"/>
</dbReference>
<keyword evidence="2" id="KW-0521">NADP</keyword>
<protein>
    <submittedName>
        <fullName evidence="4">NAD(P)-dependent dehydrogenase (Short-subunit alcohol dehydrogenase family)</fullName>
    </submittedName>
</protein>
<gene>
    <name evidence="4" type="ORF">FHS22_004937</name>
</gene>
<comment type="similarity">
    <text evidence="1">Belongs to the short-chain dehydrogenases/reductases (SDR) family.</text>
</comment>
<reference evidence="4 5" key="1">
    <citation type="submission" date="2020-08" db="EMBL/GenBank/DDBJ databases">
        <title>Genomic Encyclopedia of Type Strains, Phase III (KMG-III): the genomes of soil and plant-associated and newly described type strains.</title>
        <authorList>
            <person name="Whitman W."/>
        </authorList>
    </citation>
    <scope>NUCLEOTIDE SEQUENCE [LARGE SCALE GENOMIC DNA]</scope>
    <source>
        <strain evidence="4 5">CECT 3303</strain>
    </source>
</reference>
<proteinExistence type="inferred from homology"/>
<dbReference type="RefSeq" id="WP_377295781.1">
    <property type="nucleotide sequence ID" value="NZ_BAAAWZ010000001.1"/>
</dbReference>
<organism evidence="4 5">
    <name type="scientific">Planomonospora venezuelensis</name>
    <dbReference type="NCBI Taxonomy" id="1999"/>
    <lineage>
        <taxon>Bacteria</taxon>
        <taxon>Bacillati</taxon>
        <taxon>Actinomycetota</taxon>
        <taxon>Actinomycetes</taxon>
        <taxon>Streptosporangiales</taxon>
        <taxon>Streptosporangiaceae</taxon>
        <taxon>Planomonospora</taxon>
    </lineage>
</organism>
<dbReference type="InterPro" id="IPR020904">
    <property type="entry name" value="Sc_DH/Rdtase_CS"/>
</dbReference>
<keyword evidence="5" id="KW-1185">Reference proteome</keyword>
<name>A0A841DAE2_PLAVE</name>
<sequence length="274" mass="27193">MRRTGEEGEGGMRVSYDHTGSVVLVTGGTRGIGAGIAGAFLDAGAEVVVCARKDPGAAVPGRLVTADVRDPADVDRLVGEIEDRYGRLDVVVNNAGGSPYAPVAGTSARLHARIVELNLTAPLLVAQRAYPLLAASGPAAAAGAEPAGATGSVIMIGSSSGTRPSPGTSAYGAAKAGLHHLAACLAAEWAPRVRVNTVVVGLAETEAAAGHYGGPEGVRRMGAAIPAGRMASPADVAAACLWLAAPGYVTGAEILLHGGGEIPAWREIASGPGG</sequence>